<reference evidence="2 3" key="1">
    <citation type="submission" date="2015-01" db="EMBL/GenBank/DDBJ databases">
        <title>The Genome Sequence of Rhinocladiella mackenzie CBS 650.93.</title>
        <authorList>
            <consortium name="The Broad Institute Genomics Platform"/>
            <person name="Cuomo C."/>
            <person name="de Hoog S."/>
            <person name="Gorbushina A."/>
            <person name="Stielow B."/>
            <person name="Teixiera M."/>
            <person name="Abouelleil A."/>
            <person name="Chapman S.B."/>
            <person name="Priest M."/>
            <person name="Young S.K."/>
            <person name="Wortman J."/>
            <person name="Nusbaum C."/>
            <person name="Birren B."/>
        </authorList>
    </citation>
    <scope>NUCLEOTIDE SEQUENCE [LARGE SCALE GENOMIC DNA]</scope>
    <source>
        <strain evidence="2 3">CBS 650.93</strain>
    </source>
</reference>
<feature type="compositionally biased region" description="Acidic residues" evidence="1">
    <location>
        <begin position="110"/>
        <end position="124"/>
    </location>
</feature>
<dbReference type="OrthoDB" id="4161721at2759"/>
<name>A0A0D2IVW9_9EURO</name>
<dbReference type="AlphaFoldDB" id="A0A0D2IVW9"/>
<dbReference type="VEuPathDB" id="FungiDB:Z518_01270"/>
<feature type="region of interest" description="Disordered" evidence="1">
    <location>
        <begin position="1"/>
        <end position="53"/>
    </location>
</feature>
<evidence type="ECO:0000313" key="3">
    <source>
        <dbReference type="Proteomes" id="UP000053617"/>
    </source>
</evidence>
<sequence>MHQRSVSTPPLSPSPPRGSLFNNIPPTNGNSLPLIPPPAPFSHVLQPPSPPRTALADSYDLTISPNRPLSPRSSAAVFPNASIIAMNPLTGRPVLPQIPVLPGRLRLSDSDDGQDEGEEREGDEFEHPDHNQEGYSEDESHGPVTRAYRRRRDRNRRHRHDPYAHSPTTEAEHAHARAHVAAMAAAAAEAEADQERRDRERIERTLGEMMARQRARGRSKSTVSTGLPDPRRHRHSHTTDHREGAQRLRRLPTPDGTELEMGVHHHTYVEDEEDEDDYITNGDRDNDSEAERDELMGLINSSLRRHVARADEENWMFGEPSTLVGTRVGRDDAGAYE</sequence>
<protein>
    <submittedName>
        <fullName evidence="2">Uncharacterized protein</fullName>
    </submittedName>
</protein>
<keyword evidence="3" id="KW-1185">Reference proteome</keyword>
<gene>
    <name evidence="2" type="ORF">Z518_01270</name>
</gene>
<feature type="compositionally biased region" description="Basic and acidic residues" evidence="1">
    <location>
        <begin position="237"/>
        <end position="246"/>
    </location>
</feature>
<accession>A0A0D2IVW9</accession>
<evidence type="ECO:0000313" key="2">
    <source>
        <dbReference type="EMBL" id="KIX10189.1"/>
    </source>
</evidence>
<dbReference type="RefSeq" id="XP_013277325.1">
    <property type="nucleotide sequence ID" value="XM_013421871.1"/>
</dbReference>
<proteinExistence type="predicted"/>
<dbReference type="GeneID" id="25289341"/>
<feature type="region of interest" description="Disordered" evidence="1">
    <location>
        <begin position="210"/>
        <end position="246"/>
    </location>
</feature>
<feature type="compositionally biased region" description="Polar residues" evidence="1">
    <location>
        <begin position="20"/>
        <end position="31"/>
    </location>
</feature>
<dbReference type="EMBL" id="KN847475">
    <property type="protein sequence ID" value="KIX10189.1"/>
    <property type="molecule type" value="Genomic_DNA"/>
</dbReference>
<feature type="compositionally biased region" description="Basic residues" evidence="1">
    <location>
        <begin position="147"/>
        <end position="160"/>
    </location>
</feature>
<dbReference type="Proteomes" id="UP000053617">
    <property type="component" value="Unassembled WGS sequence"/>
</dbReference>
<feature type="region of interest" description="Disordered" evidence="1">
    <location>
        <begin position="102"/>
        <end position="198"/>
    </location>
</feature>
<feature type="region of interest" description="Disordered" evidence="1">
    <location>
        <begin position="271"/>
        <end position="290"/>
    </location>
</feature>
<organism evidence="2 3">
    <name type="scientific">Rhinocladiella mackenziei CBS 650.93</name>
    <dbReference type="NCBI Taxonomy" id="1442369"/>
    <lineage>
        <taxon>Eukaryota</taxon>
        <taxon>Fungi</taxon>
        <taxon>Dikarya</taxon>
        <taxon>Ascomycota</taxon>
        <taxon>Pezizomycotina</taxon>
        <taxon>Eurotiomycetes</taxon>
        <taxon>Chaetothyriomycetidae</taxon>
        <taxon>Chaetothyriales</taxon>
        <taxon>Herpotrichiellaceae</taxon>
        <taxon>Rhinocladiella</taxon>
    </lineage>
</organism>
<evidence type="ECO:0000256" key="1">
    <source>
        <dbReference type="SAM" id="MobiDB-lite"/>
    </source>
</evidence>
<dbReference type="HOGENOM" id="CLU_054070_0_0_1"/>
<feature type="compositionally biased region" description="Low complexity" evidence="1">
    <location>
        <begin position="179"/>
        <end position="189"/>
    </location>
</feature>